<comment type="caution">
    <text evidence="2">The sequence shown here is derived from an EMBL/GenBank/DDBJ whole genome shotgun (WGS) entry which is preliminary data.</text>
</comment>
<dbReference type="Pfam" id="PF01863">
    <property type="entry name" value="YgjP-like"/>
    <property type="match status" value="1"/>
</dbReference>
<dbReference type="EMBL" id="PFWY01000013">
    <property type="protein sequence ID" value="PJA41419.1"/>
    <property type="molecule type" value="Genomic_DNA"/>
</dbReference>
<evidence type="ECO:0000313" key="3">
    <source>
        <dbReference type="Proteomes" id="UP000230683"/>
    </source>
</evidence>
<dbReference type="Proteomes" id="UP000230683">
    <property type="component" value="Unassembled WGS sequence"/>
</dbReference>
<reference evidence="3" key="1">
    <citation type="submission" date="2017-09" db="EMBL/GenBank/DDBJ databases">
        <title>Depth-based differentiation of microbial function through sediment-hosted aquifers and enrichment of novel symbionts in the deep terrestrial subsurface.</title>
        <authorList>
            <person name="Probst A.J."/>
            <person name="Ladd B."/>
            <person name="Jarett J.K."/>
            <person name="Geller-Mcgrath D.E."/>
            <person name="Sieber C.M.K."/>
            <person name="Emerson J.B."/>
            <person name="Anantharaman K."/>
            <person name="Thomas B.C."/>
            <person name="Malmstrom R."/>
            <person name="Stieglmeier M."/>
            <person name="Klingl A."/>
            <person name="Woyke T."/>
            <person name="Ryan C.M."/>
            <person name="Banfield J.F."/>
        </authorList>
    </citation>
    <scope>NUCLEOTIDE SEQUENCE [LARGE SCALE GENOMIC DNA]</scope>
</reference>
<sequence>MTLKEKEYREQSREIITKTVEAISLQHRYKYNRISIRNQKTRLGSCSSKGNLNFNWQIVKFPKVVMEYVIKHELAHLIHHNHSKNFWNEVEKLDSDYKINHKWLKDNAHKYLKFGRIY</sequence>
<evidence type="ECO:0000313" key="2">
    <source>
        <dbReference type="EMBL" id="PJA41419.1"/>
    </source>
</evidence>
<proteinExistence type="predicted"/>
<name>A0A2M7X5M7_UNCKA</name>
<organism evidence="2 3">
    <name type="scientific">candidate division WWE3 bacterium CG_4_9_14_3_um_filter_34_6</name>
    <dbReference type="NCBI Taxonomy" id="1975079"/>
    <lineage>
        <taxon>Bacteria</taxon>
        <taxon>Katanobacteria</taxon>
    </lineage>
</organism>
<dbReference type="CDD" id="cd07344">
    <property type="entry name" value="M48_yhfN_like"/>
    <property type="match status" value="1"/>
</dbReference>
<dbReference type="Gene3D" id="3.30.2010.10">
    <property type="entry name" value="Metalloproteases ('zincins'), catalytic domain"/>
    <property type="match status" value="1"/>
</dbReference>
<dbReference type="InterPro" id="IPR053136">
    <property type="entry name" value="UTP_pyrophosphatase-like"/>
</dbReference>
<dbReference type="InterPro" id="IPR002725">
    <property type="entry name" value="YgjP-like_metallopeptidase"/>
</dbReference>
<gene>
    <name evidence="2" type="ORF">CO178_00215</name>
</gene>
<accession>A0A2M7X5M7</accession>
<feature type="domain" description="YgjP-like metallopeptidase" evidence="1">
    <location>
        <begin position="6"/>
        <end position="106"/>
    </location>
</feature>
<protein>
    <recommendedName>
        <fullName evidence="1">YgjP-like metallopeptidase domain-containing protein</fullName>
    </recommendedName>
</protein>
<dbReference type="AlphaFoldDB" id="A0A2M7X5M7"/>
<dbReference type="PANTHER" id="PTHR30399">
    <property type="entry name" value="UNCHARACTERIZED PROTEIN YGJP"/>
    <property type="match status" value="1"/>
</dbReference>
<evidence type="ECO:0000259" key="1">
    <source>
        <dbReference type="Pfam" id="PF01863"/>
    </source>
</evidence>
<dbReference type="PANTHER" id="PTHR30399:SF1">
    <property type="entry name" value="UTP PYROPHOSPHATASE"/>
    <property type="match status" value="1"/>
</dbReference>